<evidence type="ECO:0000256" key="4">
    <source>
        <dbReference type="ARBA" id="ARBA00040604"/>
    </source>
</evidence>
<feature type="compositionally biased region" description="Low complexity" evidence="5">
    <location>
        <begin position="108"/>
        <end position="118"/>
    </location>
</feature>
<dbReference type="OMA" id="KKRYQGS"/>
<feature type="region of interest" description="Disordered" evidence="5">
    <location>
        <begin position="84"/>
        <end position="118"/>
    </location>
</feature>
<gene>
    <name evidence="7" type="ORF">KP509_12G014600</name>
</gene>
<evidence type="ECO:0000313" key="8">
    <source>
        <dbReference type="Proteomes" id="UP000825935"/>
    </source>
</evidence>
<feature type="domain" description="TLDc" evidence="6">
    <location>
        <begin position="181"/>
        <end position="344"/>
    </location>
</feature>
<dbReference type="EMBL" id="CM035417">
    <property type="protein sequence ID" value="KAH7422564.1"/>
    <property type="molecule type" value="Genomic_DNA"/>
</dbReference>
<dbReference type="InterPro" id="IPR006571">
    <property type="entry name" value="TLDc_dom"/>
</dbReference>
<comment type="similarity">
    <text evidence="2">Belongs to the OXR1 family.</text>
</comment>
<evidence type="ECO:0000256" key="1">
    <source>
        <dbReference type="ARBA" id="ARBA00004173"/>
    </source>
</evidence>
<keyword evidence="8" id="KW-1185">Reference proteome</keyword>
<dbReference type="PROSITE" id="PS51886">
    <property type="entry name" value="TLDC"/>
    <property type="match status" value="1"/>
</dbReference>
<evidence type="ECO:0000256" key="2">
    <source>
        <dbReference type="ARBA" id="ARBA00009540"/>
    </source>
</evidence>
<organism evidence="7 8">
    <name type="scientific">Ceratopteris richardii</name>
    <name type="common">Triangle waterfern</name>
    <dbReference type="NCBI Taxonomy" id="49495"/>
    <lineage>
        <taxon>Eukaryota</taxon>
        <taxon>Viridiplantae</taxon>
        <taxon>Streptophyta</taxon>
        <taxon>Embryophyta</taxon>
        <taxon>Tracheophyta</taxon>
        <taxon>Polypodiopsida</taxon>
        <taxon>Polypodiidae</taxon>
        <taxon>Polypodiales</taxon>
        <taxon>Pteridineae</taxon>
        <taxon>Pteridaceae</taxon>
        <taxon>Parkerioideae</taxon>
        <taxon>Ceratopteris</taxon>
    </lineage>
</organism>
<feature type="region of interest" description="Disordered" evidence="5">
    <location>
        <begin position="46"/>
        <end position="69"/>
    </location>
</feature>
<dbReference type="SMART" id="SM00584">
    <property type="entry name" value="TLDc"/>
    <property type="match status" value="1"/>
</dbReference>
<evidence type="ECO:0000259" key="6">
    <source>
        <dbReference type="PROSITE" id="PS51886"/>
    </source>
</evidence>
<comment type="subcellular location">
    <subcellularLocation>
        <location evidence="1">Mitochondrion</location>
    </subcellularLocation>
</comment>
<proteinExistence type="inferred from homology"/>
<dbReference type="Proteomes" id="UP000825935">
    <property type="component" value="Chromosome 12"/>
</dbReference>
<sequence length="356" mass="38788">MGWKGKLASKVGHYLSQTLEFPVKHLYTYPEPSKSTREDAAVAGDFQGSHHTSGVSSGEAGGLEDDYGPDTTSLTAFLMSLLSSPNNSSRRYSDHDGTESEDQDSEAHAATSSSHVSATDECLSARKASVSYSGSLKQWAHSVDEDVDVPNSYNSRLHSKLHQDDVPSASPKLPPMSEQSVLLSESLRVFLYTSMPIIIKDRHWILLYSTVKHGISLRTLYRKSAALPDPFLLVAGDFHGAVFGGLLTAPLKPTAKRKYLGTNEMFVFTNVNKNPRIFRTTGANRYYMLCMNEAISFGGGEHFALHLDEDLLNGSSGSCDTFGSPCLATSMDFTVANVELWGFAHASRYAKGDLLG</sequence>
<accession>A0A8T2TMD6</accession>
<name>A0A8T2TMD6_CERRI</name>
<keyword evidence="3" id="KW-0496">Mitochondrion</keyword>
<evidence type="ECO:0000256" key="3">
    <source>
        <dbReference type="ARBA" id="ARBA00023128"/>
    </source>
</evidence>
<evidence type="ECO:0000313" key="7">
    <source>
        <dbReference type="EMBL" id="KAH7422564.1"/>
    </source>
</evidence>
<dbReference type="Pfam" id="PF07534">
    <property type="entry name" value="TLD"/>
    <property type="match status" value="1"/>
</dbReference>
<dbReference type="PANTHER" id="PTHR23354">
    <property type="entry name" value="NUCLEOLAR PROTEIN 7/ESTROGEN RECEPTOR COACTIVATOR-RELATED"/>
    <property type="match status" value="1"/>
</dbReference>
<dbReference type="OrthoDB" id="26679at2759"/>
<evidence type="ECO:0000256" key="5">
    <source>
        <dbReference type="SAM" id="MobiDB-lite"/>
    </source>
</evidence>
<comment type="caution">
    <text evidence="7">The sequence shown here is derived from an EMBL/GenBank/DDBJ whole genome shotgun (WGS) entry which is preliminary data.</text>
</comment>
<protein>
    <recommendedName>
        <fullName evidence="4">Oxidation resistance protein 1</fullName>
    </recommendedName>
</protein>
<reference evidence="7" key="1">
    <citation type="submission" date="2021-08" db="EMBL/GenBank/DDBJ databases">
        <title>WGS assembly of Ceratopteris richardii.</title>
        <authorList>
            <person name="Marchant D.B."/>
            <person name="Chen G."/>
            <person name="Jenkins J."/>
            <person name="Shu S."/>
            <person name="Leebens-Mack J."/>
            <person name="Grimwood J."/>
            <person name="Schmutz J."/>
            <person name="Soltis P."/>
            <person name="Soltis D."/>
            <person name="Chen Z.-H."/>
        </authorList>
    </citation>
    <scope>NUCLEOTIDE SEQUENCE</scope>
    <source>
        <strain evidence="7">Whitten #5841</strain>
        <tissue evidence="7">Leaf</tissue>
    </source>
</reference>
<dbReference type="AlphaFoldDB" id="A0A8T2TMD6"/>
<dbReference type="PANTHER" id="PTHR23354:SF62">
    <property type="entry name" value="MUSTARD, ISOFORM V"/>
    <property type="match status" value="1"/>
</dbReference>
<dbReference type="GO" id="GO:0005739">
    <property type="term" value="C:mitochondrion"/>
    <property type="evidence" value="ECO:0007669"/>
    <property type="project" value="UniProtKB-SubCell"/>
</dbReference>